<dbReference type="RefSeq" id="WP_320318391.1">
    <property type="nucleotide sequence ID" value="NZ_JAVIIX010000020.1"/>
</dbReference>
<gene>
    <name evidence="1" type="ORF">RFM27_26545</name>
</gene>
<protein>
    <submittedName>
        <fullName evidence="1">AbiV family abortive infection protein</fullName>
    </submittedName>
</protein>
<reference evidence="1 2" key="1">
    <citation type="submission" date="2023-08" db="EMBL/GenBank/DDBJ databases">
        <title>Implementing the SeqCode for naming new Mesorhizobium species isolated from Vachellia karroo root nodules.</title>
        <authorList>
            <person name="Van Lill M."/>
        </authorList>
    </citation>
    <scope>NUCLEOTIDE SEQUENCE [LARGE SCALE GENOMIC DNA]</scope>
    <source>
        <strain evidence="1 2">VK23A</strain>
    </source>
</reference>
<evidence type="ECO:0000313" key="1">
    <source>
        <dbReference type="EMBL" id="MDX8475649.1"/>
    </source>
</evidence>
<comment type="caution">
    <text evidence="1">The sequence shown here is derived from an EMBL/GenBank/DDBJ whole genome shotgun (WGS) entry which is preliminary data.</text>
</comment>
<proteinExistence type="predicted"/>
<dbReference type="InterPro" id="IPR030987">
    <property type="entry name" value="AbiV"/>
</dbReference>
<accession>A0ABU4XLL5</accession>
<dbReference type="Proteomes" id="UP001271780">
    <property type="component" value="Unassembled WGS sequence"/>
</dbReference>
<dbReference type="NCBIfam" id="TIGR04498">
    <property type="entry name" value="AbiV_defense"/>
    <property type="match status" value="1"/>
</dbReference>
<keyword evidence="2" id="KW-1185">Reference proteome</keyword>
<organism evidence="1 2">
    <name type="scientific">Mesorhizobium dulcispinae</name>
    <dbReference type="NCBI Taxonomy" id="3072316"/>
    <lineage>
        <taxon>Bacteria</taxon>
        <taxon>Pseudomonadati</taxon>
        <taxon>Pseudomonadota</taxon>
        <taxon>Alphaproteobacteria</taxon>
        <taxon>Hyphomicrobiales</taxon>
        <taxon>Phyllobacteriaceae</taxon>
        <taxon>Mesorhizobium</taxon>
    </lineage>
</organism>
<dbReference type="Pfam" id="PF18728">
    <property type="entry name" value="HEPN_AbiV"/>
    <property type="match status" value="1"/>
</dbReference>
<evidence type="ECO:0000313" key="2">
    <source>
        <dbReference type="Proteomes" id="UP001271780"/>
    </source>
</evidence>
<name>A0ABU4XLL5_9HYPH</name>
<sequence length="232" mass="26889">MENERNATKDRRSITRDDIASWSGPQAPIIFNAIRLLDDACVLRKDRRYASATALAILSIEEIGKFVLTHERFRSRVPPRESRERNARFTHREKQWAAALMVRDVMGMDEITALINLAGFELVLVQRDSDPENNPTMEKIISGIKDESLDDFLAKSYFGEHLKFLVHLLRGQFDNVKQKCFYVDDDRNGLIISGPDQIDRRTCDGAMRTAKKAIWATKVELRRYWRFVLSKQ</sequence>
<dbReference type="EMBL" id="JAVIIZ010000021">
    <property type="protein sequence ID" value="MDX8475649.1"/>
    <property type="molecule type" value="Genomic_DNA"/>
</dbReference>